<name>A0AA39ZAH9_9PEZI</name>
<dbReference type="PANTHER" id="PTHR33112:SF16">
    <property type="entry name" value="HETEROKARYON INCOMPATIBILITY DOMAIN-CONTAINING PROTEIN"/>
    <property type="match status" value="1"/>
</dbReference>
<evidence type="ECO:0000259" key="1">
    <source>
        <dbReference type="Pfam" id="PF06985"/>
    </source>
</evidence>
<dbReference type="InterPro" id="IPR010730">
    <property type="entry name" value="HET"/>
</dbReference>
<proteinExistence type="predicted"/>
<feature type="domain" description="Heterokaryon incompatibility" evidence="1">
    <location>
        <begin position="281"/>
        <end position="445"/>
    </location>
</feature>
<sequence>MASFSFENPHTCHHCSAIQLNLELKPQILCCFGCMYNGPGRTTDKGEYVCFECARPFSSTNGVDFRYSSTLPYDLPQALFAADFDRCEFYRWVIYRVTRFFKIHETPNHWKSEKALGLLTATSSFQLSGITNEVGRASLLINFFRRRIDNAGNEHETRDGLGDFDAWATGDDPSFKFISSRPHVQDVTSAQSINFARSSFETCMKSHPWCRTNQINHLSVSRRPDDILSHEKIDPNDIPTRLLDIGSAPSLGTNTDYIRLIETTVDDKAGQLIEQIATAGFIVLSYCWGGDQNSKLVASNLQTYKTEGIQLSKLDQSLQDAVWVASQVGFRYLWIDALCILQDDLDGQGNNPDKAREIGRMASYYGRATLTILAASASRAVEGFLQRRQPATDFEMAPTRVQLIVSDKTSNSPNNPVKSHDIFLAKQTTNPPVEPITTRGWTLQESLLSRRILIYGLNQLYWSCINSFAGCGGQITALTNRTIPGFESLVPGVYPVGSLVDQPVYLQWNSIVKTYTQRFLSQPGDKLWAISALASHIVQVSAHRGEKPVYAAGLLVDEANPGTWLQQLLWYPDSIAGRDNRRPPGERYRAPSWSWASLDGAVKVPSWSSGLEDYAAVEEWGVELAVKGALYGGLTGGYISLKAVTQPICHVAERCGDVVWAERVQTEGTGDDDFDWTYTRMGCESEGAADSWVLMLLADSDMDRSAIETGLQNPGIGASISLIGLSSLSTGQLVGIRGIIVNKTASDNEFGLYRRCGSFRLKMGKHTNGGQDVAARFFEKGTRETMRIL</sequence>
<dbReference type="Proteomes" id="UP001174997">
    <property type="component" value="Unassembled WGS sequence"/>
</dbReference>
<comment type="caution">
    <text evidence="2">The sequence shown here is derived from an EMBL/GenBank/DDBJ whole genome shotgun (WGS) entry which is preliminary data.</text>
</comment>
<evidence type="ECO:0000313" key="2">
    <source>
        <dbReference type="EMBL" id="KAK0667337.1"/>
    </source>
</evidence>
<accession>A0AA39ZAH9</accession>
<dbReference type="PANTHER" id="PTHR33112">
    <property type="entry name" value="DOMAIN PROTEIN, PUTATIVE-RELATED"/>
    <property type="match status" value="1"/>
</dbReference>
<protein>
    <submittedName>
        <fullName evidence="2">Heterokaryon incompatibility protein-domain-containing protein</fullName>
    </submittedName>
</protein>
<dbReference type="EMBL" id="JAULSY010000074">
    <property type="protein sequence ID" value="KAK0667337.1"/>
    <property type="molecule type" value="Genomic_DNA"/>
</dbReference>
<dbReference type="AlphaFoldDB" id="A0AA39ZAH9"/>
<gene>
    <name evidence="2" type="ORF">QBC41DRAFT_396235</name>
</gene>
<organism evidence="2 3">
    <name type="scientific">Cercophora samala</name>
    <dbReference type="NCBI Taxonomy" id="330535"/>
    <lineage>
        <taxon>Eukaryota</taxon>
        <taxon>Fungi</taxon>
        <taxon>Dikarya</taxon>
        <taxon>Ascomycota</taxon>
        <taxon>Pezizomycotina</taxon>
        <taxon>Sordariomycetes</taxon>
        <taxon>Sordariomycetidae</taxon>
        <taxon>Sordariales</taxon>
        <taxon>Lasiosphaeriaceae</taxon>
        <taxon>Cercophora</taxon>
    </lineage>
</organism>
<evidence type="ECO:0000313" key="3">
    <source>
        <dbReference type="Proteomes" id="UP001174997"/>
    </source>
</evidence>
<dbReference type="Pfam" id="PF06985">
    <property type="entry name" value="HET"/>
    <property type="match status" value="1"/>
</dbReference>
<keyword evidence="3" id="KW-1185">Reference proteome</keyword>
<reference evidence="2" key="1">
    <citation type="submission" date="2023-06" db="EMBL/GenBank/DDBJ databases">
        <title>Genome-scale phylogeny and comparative genomics of the fungal order Sordariales.</title>
        <authorList>
            <consortium name="Lawrence Berkeley National Laboratory"/>
            <person name="Hensen N."/>
            <person name="Bonometti L."/>
            <person name="Westerberg I."/>
            <person name="Brannstrom I.O."/>
            <person name="Guillou S."/>
            <person name="Cros-Aarteil S."/>
            <person name="Calhoun S."/>
            <person name="Haridas S."/>
            <person name="Kuo A."/>
            <person name="Mondo S."/>
            <person name="Pangilinan J."/>
            <person name="Riley R."/>
            <person name="Labutti K."/>
            <person name="Andreopoulos B."/>
            <person name="Lipzen A."/>
            <person name="Chen C."/>
            <person name="Yanf M."/>
            <person name="Daum C."/>
            <person name="Ng V."/>
            <person name="Clum A."/>
            <person name="Steindorff A."/>
            <person name="Ohm R."/>
            <person name="Martin F."/>
            <person name="Silar P."/>
            <person name="Natvig D."/>
            <person name="Lalanne C."/>
            <person name="Gautier V."/>
            <person name="Ament-Velasquez S.L."/>
            <person name="Kruys A."/>
            <person name="Hutchinson M.I."/>
            <person name="Powell A.J."/>
            <person name="Barry K."/>
            <person name="Miller A.N."/>
            <person name="Grigoriev I.V."/>
            <person name="Debuchy R."/>
            <person name="Gladieux P."/>
            <person name="Thoren M.H."/>
            <person name="Johannesson H."/>
        </authorList>
    </citation>
    <scope>NUCLEOTIDE SEQUENCE</scope>
    <source>
        <strain evidence="2">CBS 307.81</strain>
    </source>
</reference>